<gene>
    <name evidence="9" type="ORF">EZS28_001117</name>
    <name evidence="10" type="ORF">EZS28_001126</name>
</gene>
<dbReference type="EMBL" id="SNRW01000110">
    <property type="protein sequence ID" value="KAA6403356.1"/>
    <property type="molecule type" value="Genomic_DNA"/>
</dbReference>
<feature type="domain" description="Isochorismatase-like" evidence="8">
    <location>
        <begin position="6"/>
        <end position="205"/>
    </location>
</feature>
<evidence type="ECO:0000256" key="3">
    <source>
        <dbReference type="ARBA" id="ARBA00022723"/>
    </source>
</evidence>
<dbReference type="OrthoDB" id="1739143at2759"/>
<dbReference type="EC" id="3.5.1.19" evidence="6"/>
<dbReference type="InterPro" id="IPR052347">
    <property type="entry name" value="Isochorismatase_Nicotinamidase"/>
</dbReference>
<proteinExistence type="inferred from homology"/>
<keyword evidence="4" id="KW-0378">Hydrolase</keyword>
<dbReference type="NCBIfam" id="NF008623">
    <property type="entry name" value="PRK11609.1"/>
    <property type="match status" value="1"/>
</dbReference>
<dbReference type="Proteomes" id="UP000324800">
    <property type="component" value="Unassembled WGS sequence"/>
</dbReference>
<dbReference type="AlphaFoldDB" id="A0A5J4X972"/>
<comment type="caution">
    <text evidence="10">The sequence shown here is derived from an EMBL/GenBank/DDBJ whole genome shotgun (WGS) entry which is preliminary data.</text>
</comment>
<dbReference type="InterPro" id="IPR000868">
    <property type="entry name" value="Isochorismatase-like_dom"/>
</dbReference>
<dbReference type="Pfam" id="PF00857">
    <property type="entry name" value="Isochorismatase"/>
    <property type="match status" value="1"/>
</dbReference>
<keyword evidence="2" id="KW-0662">Pyridine nucleotide biosynthesis</keyword>
<evidence type="ECO:0000256" key="7">
    <source>
        <dbReference type="ARBA" id="ARBA00043224"/>
    </source>
</evidence>
<dbReference type="EMBL" id="SNRW01000110">
    <property type="protein sequence ID" value="KAA6403347.1"/>
    <property type="molecule type" value="Genomic_DNA"/>
</dbReference>
<dbReference type="GO" id="GO:0046872">
    <property type="term" value="F:metal ion binding"/>
    <property type="evidence" value="ECO:0007669"/>
    <property type="project" value="UniProtKB-KW"/>
</dbReference>
<name>A0A5J4X972_9EUKA</name>
<dbReference type="CDD" id="cd01011">
    <property type="entry name" value="nicotinamidase"/>
    <property type="match status" value="1"/>
</dbReference>
<dbReference type="GO" id="GO:0008936">
    <property type="term" value="F:nicotinamidase activity"/>
    <property type="evidence" value="ECO:0007669"/>
    <property type="project" value="UniProtKB-EC"/>
</dbReference>
<comment type="similarity">
    <text evidence="1">Belongs to the isochorismatase family.</text>
</comment>
<evidence type="ECO:0000313" key="11">
    <source>
        <dbReference type="Proteomes" id="UP000324800"/>
    </source>
</evidence>
<reference evidence="10 11" key="1">
    <citation type="submission" date="2019-03" db="EMBL/GenBank/DDBJ databases">
        <title>Single cell metagenomics reveals metabolic interactions within the superorganism composed of flagellate Streblomastix strix and complex community of Bacteroidetes bacteria on its surface.</title>
        <authorList>
            <person name="Treitli S.C."/>
            <person name="Kolisko M."/>
            <person name="Husnik F."/>
            <person name="Keeling P."/>
            <person name="Hampl V."/>
        </authorList>
    </citation>
    <scope>NUCLEOTIDE SEQUENCE [LARGE SCALE GENOMIC DNA]</scope>
    <source>
        <strain evidence="10">ST1C</strain>
    </source>
</reference>
<evidence type="ECO:0000256" key="5">
    <source>
        <dbReference type="ARBA" id="ARBA00037900"/>
    </source>
</evidence>
<evidence type="ECO:0000313" key="9">
    <source>
        <dbReference type="EMBL" id="KAA6403347.1"/>
    </source>
</evidence>
<organism evidence="10 11">
    <name type="scientific">Streblomastix strix</name>
    <dbReference type="NCBI Taxonomy" id="222440"/>
    <lineage>
        <taxon>Eukaryota</taxon>
        <taxon>Metamonada</taxon>
        <taxon>Preaxostyla</taxon>
        <taxon>Oxymonadida</taxon>
        <taxon>Streblomastigidae</taxon>
        <taxon>Streblomastix</taxon>
    </lineage>
</organism>
<accession>A0A5J4X972</accession>
<dbReference type="GO" id="GO:0019363">
    <property type="term" value="P:pyridine nucleotide biosynthetic process"/>
    <property type="evidence" value="ECO:0007669"/>
    <property type="project" value="UniProtKB-KW"/>
</dbReference>
<keyword evidence="3" id="KW-0479">Metal-binding</keyword>
<dbReference type="PANTHER" id="PTHR11080">
    <property type="entry name" value="PYRAZINAMIDASE/NICOTINAMIDASE"/>
    <property type="match status" value="1"/>
</dbReference>
<evidence type="ECO:0000256" key="2">
    <source>
        <dbReference type="ARBA" id="ARBA00022642"/>
    </source>
</evidence>
<evidence type="ECO:0000256" key="1">
    <source>
        <dbReference type="ARBA" id="ARBA00006336"/>
    </source>
</evidence>
<evidence type="ECO:0000256" key="4">
    <source>
        <dbReference type="ARBA" id="ARBA00022801"/>
    </source>
</evidence>
<dbReference type="InterPro" id="IPR036380">
    <property type="entry name" value="Isochorismatase-like_sf"/>
</dbReference>
<sequence>MCAKKALIIVDVQYDFLEGGSLAVAHGNEVIPVINTLRKRVKFDDVVFTKDWHPKGHCSFASSHAGKALFEDIVLEDGTPQRLWPDHCVQNSHGSDVHKDLSVEKDDFTVLKGQNPKLDSYSAFFDNAKKAKTTLHEHLQNKGISEVFVTGIALDYCVFATAVDAHDLGFKTNVVVDATRGVAPDTSEEAKKKLTEKGITLIQSTEI</sequence>
<evidence type="ECO:0000256" key="6">
    <source>
        <dbReference type="ARBA" id="ARBA00039017"/>
    </source>
</evidence>
<comment type="pathway">
    <text evidence="5">Cofactor biosynthesis; nicotinate biosynthesis; nicotinate from nicotinamide: step 1/1.</text>
</comment>
<dbReference type="FunFam" id="3.40.50.850:FF:000006">
    <property type="entry name" value="Bifunctional pyrazinamidase/nicotinamidase"/>
    <property type="match status" value="1"/>
</dbReference>
<dbReference type="PANTHER" id="PTHR11080:SF2">
    <property type="entry name" value="LD05707P"/>
    <property type="match status" value="1"/>
</dbReference>
<evidence type="ECO:0000313" key="10">
    <source>
        <dbReference type="EMBL" id="KAA6403356.1"/>
    </source>
</evidence>
<dbReference type="Gene3D" id="3.40.50.850">
    <property type="entry name" value="Isochorismatase-like"/>
    <property type="match status" value="1"/>
</dbReference>
<protein>
    <recommendedName>
        <fullName evidence="6">nicotinamidase</fullName>
        <ecNumber evidence="6">3.5.1.19</ecNumber>
    </recommendedName>
    <alternativeName>
        <fullName evidence="7">Nicotinamide deamidase</fullName>
    </alternativeName>
</protein>
<evidence type="ECO:0000259" key="8">
    <source>
        <dbReference type="Pfam" id="PF00857"/>
    </source>
</evidence>
<dbReference type="SUPFAM" id="SSF52499">
    <property type="entry name" value="Isochorismatase-like hydrolases"/>
    <property type="match status" value="1"/>
</dbReference>